<reference evidence="1" key="1">
    <citation type="journal article" date="2020" name="mSystems">
        <title>Genome- and Community-Level Interaction Insights into Carbon Utilization and Element Cycling Functions of Hydrothermarchaeota in Hydrothermal Sediment.</title>
        <authorList>
            <person name="Zhou Z."/>
            <person name="Liu Y."/>
            <person name="Xu W."/>
            <person name="Pan J."/>
            <person name="Luo Z.H."/>
            <person name="Li M."/>
        </authorList>
    </citation>
    <scope>NUCLEOTIDE SEQUENCE [LARGE SCALE GENOMIC DNA]</scope>
    <source>
        <strain evidence="1">SpSt-876</strain>
    </source>
</reference>
<protein>
    <submittedName>
        <fullName evidence="1">Uncharacterized protein</fullName>
    </submittedName>
</protein>
<accession>A0A7C6A7S2</accession>
<dbReference type="EMBL" id="DTLI01000016">
    <property type="protein sequence ID" value="HHS51350.1"/>
    <property type="molecule type" value="Genomic_DNA"/>
</dbReference>
<proteinExistence type="predicted"/>
<evidence type="ECO:0000313" key="1">
    <source>
        <dbReference type="EMBL" id="HHS51350.1"/>
    </source>
</evidence>
<dbReference type="AlphaFoldDB" id="A0A7C6A7S2"/>
<sequence>MRSNSIYLDFLKSQILNLIKHSGPITAAEIAERIPILSDDPIRIIRKKIRELIITDKIPIASSMEPPYGYFLVNGNSEARNHYIAQLKSRINSIAQRLSAFESATARKIQLALFPESRKDKK</sequence>
<organism evidence="1">
    <name type="scientific">candidate division WOR-3 bacterium</name>
    <dbReference type="NCBI Taxonomy" id="2052148"/>
    <lineage>
        <taxon>Bacteria</taxon>
        <taxon>Bacteria division WOR-3</taxon>
    </lineage>
</organism>
<comment type="caution">
    <text evidence="1">The sequence shown here is derived from an EMBL/GenBank/DDBJ whole genome shotgun (WGS) entry which is preliminary data.</text>
</comment>
<name>A0A7C6A7S2_UNCW3</name>
<gene>
    <name evidence="1" type="ORF">ENW73_00580</name>
</gene>